<proteinExistence type="predicted"/>
<dbReference type="InterPro" id="IPR002110">
    <property type="entry name" value="Ankyrin_rpt"/>
</dbReference>
<sequence>MKFLRKANLNMPSGVDRDSIATEFKKCINSFDRIHDIFDKTGDGIDPYKNLRNELDRIKGWSETNSAHCQGPTSLDYRLRDAPEVKDIILNLLVDLNNALEEALDIASGKRQMHDTRELNTDCASVCPSHEVVETKAQHGFGSDQGLLFGESVREINRIITCLHNISSEQDKNDPVPEFSVTEKLPKVAEDANSRTSHSSSGSDNMKTKEHRVRAATISKRLMKPIYAAQAFIRTGSGINSYDAAGLTAIHRATKAGDPKLMAILLNAGANPVSVTKDGFEMQPIHIAAKATPKDLDPNSTAPTIEDRTALLRLLLARKGVDVNARDSQQKTALIWACETGNPQAVELLLGMEDIDVNAKDKEDRTAIMPAAVNQDSQALELLLQRMDVDVNVRDGKHRTPLMSACETGNSRAVQLLLGMDNLGGSAEFPGNRHTLGPERMIPMIAEVAAGVEDNQGAISPLSSEKPIRAATFPQSKTEAKATNDDNEKLLPAINRTDVNAIDKTQMTALMWACKLGNPRIVELLLLRGDIDLNAKCSEHKTALMKACIAVRIGHGHDSVVKKLLQREDVDVNSTDMQKKNALMHACILGHSVVAGLLLEREDLDVNAKDGQGRTAYTLAYWSRQEVIVELMRKRPGIEIPPIKREGDLEVSYSRTHGRIGTWVGGSIQKEVDDDSDFNDED</sequence>
<accession>U4LAZ9</accession>
<dbReference type="PROSITE" id="PS50088">
    <property type="entry name" value="ANK_REPEAT"/>
    <property type="match status" value="1"/>
</dbReference>
<evidence type="ECO:0000256" key="3">
    <source>
        <dbReference type="PROSITE-ProRule" id="PRU00023"/>
    </source>
</evidence>
<dbReference type="Pfam" id="PF00023">
    <property type="entry name" value="Ank"/>
    <property type="match status" value="1"/>
</dbReference>
<evidence type="ECO:0000256" key="1">
    <source>
        <dbReference type="ARBA" id="ARBA00022737"/>
    </source>
</evidence>
<feature type="compositionally biased region" description="Polar residues" evidence="4">
    <location>
        <begin position="194"/>
        <end position="205"/>
    </location>
</feature>
<dbReference type="Pfam" id="PF13637">
    <property type="entry name" value="Ank_4"/>
    <property type="match status" value="1"/>
</dbReference>
<dbReference type="InterPro" id="IPR036770">
    <property type="entry name" value="Ankyrin_rpt-contain_sf"/>
</dbReference>
<dbReference type="EMBL" id="HF936492">
    <property type="protein sequence ID" value="CCX16653.1"/>
    <property type="molecule type" value="Genomic_DNA"/>
</dbReference>
<dbReference type="PROSITE" id="PS50297">
    <property type="entry name" value="ANK_REP_REGION"/>
    <property type="match status" value="1"/>
</dbReference>
<dbReference type="eggNOG" id="KOG0504">
    <property type="taxonomic scope" value="Eukaryota"/>
</dbReference>
<name>U4LAZ9_PYROM</name>
<reference evidence="5 6" key="1">
    <citation type="journal article" date="2013" name="PLoS Genet.">
        <title>The genome and development-dependent transcriptomes of Pyronema confluens: a window into fungal evolution.</title>
        <authorList>
            <person name="Traeger S."/>
            <person name="Altegoer F."/>
            <person name="Freitag M."/>
            <person name="Gabaldon T."/>
            <person name="Kempken F."/>
            <person name="Kumar A."/>
            <person name="Marcet-Houben M."/>
            <person name="Poggeler S."/>
            <person name="Stajich J.E."/>
            <person name="Nowrousian M."/>
        </authorList>
    </citation>
    <scope>NUCLEOTIDE SEQUENCE [LARGE SCALE GENOMIC DNA]</scope>
    <source>
        <strain evidence="6">CBS 100304</strain>
        <tissue evidence="5">Vegetative mycelium</tissue>
    </source>
</reference>
<dbReference type="OrthoDB" id="20872at2759"/>
<dbReference type="SUPFAM" id="SSF48403">
    <property type="entry name" value="Ankyrin repeat"/>
    <property type="match status" value="2"/>
</dbReference>
<dbReference type="PANTHER" id="PTHR24198">
    <property type="entry name" value="ANKYRIN REPEAT AND PROTEIN KINASE DOMAIN-CONTAINING PROTEIN"/>
    <property type="match status" value="1"/>
</dbReference>
<dbReference type="AlphaFoldDB" id="U4LAZ9"/>
<dbReference type="Pfam" id="PF12796">
    <property type="entry name" value="Ank_2"/>
    <property type="match status" value="2"/>
</dbReference>
<dbReference type="Gene3D" id="1.25.40.20">
    <property type="entry name" value="Ankyrin repeat-containing domain"/>
    <property type="match status" value="2"/>
</dbReference>
<dbReference type="Proteomes" id="UP000018144">
    <property type="component" value="Unassembled WGS sequence"/>
</dbReference>
<dbReference type="PANTHER" id="PTHR24198:SF165">
    <property type="entry name" value="ANKYRIN REPEAT-CONTAINING PROTEIN-RELATED"/>
    <property type="match status" value="1"/>
</dbReference>
<feature type="region of interest" description="Disordered" evidence="4">
    <location>
        <begin position="187"/>
        <end position="210"/>
    </location>
</feature>
<protein>
    <submittedName>
        <fullName evidence="5">Similar to Putative ankyrin repeat protein L93 acc. no. Q5UPG5</fullName>
    </submittedName>
</protein>
<evidence type="ECO:0000256" key="4">
    <source>
        <dbReference type="SAM" id="MobiDB-lite"/>
    </source>
</evidence>
<dbReference type="STRING" id="1076935.U4LAZ9"/>
<evidence type="ECO:0000256" key="2">
    <source>
        <dbReference type="ARBA" id="ARBA00023043"/>
    </source>
</evidence>
<keyword evidence="1" id="KW-0677">Repeat</keyword>
<feature type="repeat" description="ANK" evidence="3">
    <location>
        <begin position="245"/>
        <end position="277"/>
    </location>
</feature>
<keyword evidence="2 3" id="KW-0040">ANK repeat</keyword>
<gene>
    <name evidence="5" type="ORF">PCON_03352</name>
</gene>
<dbReference type="SMART" id="SM00248">
    <property type="entry name" value="ANK"/>
    <property type="match status" value="9"/>
</dbReference>
<evidence type="ECO:0000313" key="5">
    <source>
        <dbReference type="EMBL" id="CCX16653.1"/>
    </source>
</evidence>
<keyword evidence="6" id="KW-1185">Reference proteome</keyword>
<organism evidence="5 6">
    <name type="scientific">Pyronema omphalodes (strain CBS 100304)</name>
    <name type="common">Pyronema confluens</name>
    <dbReference type="NCBI Taxonomy" id="1076935"/>
    <lineage>
        <taxon>Eukaryota</taxon>
        <taxon>Fungi</taxon>
        <taxon>Dikarya</taxon>
        <taxon>Ascomycota</taxon>
        <taxon>Pezizomycotina</taxon>
        <taxon>Pezizomycetes</taxon>
        <taxon>Pezizales</taxon>
        <taxon>Pyronemataceae</taxon>
        <taxon>Pyronema</taxon>
    </lineage>
</organism>
<evidence type="ECO:0000313" key="6">
    <source>
        <dbReference type="Proteomes" id="UP000018144"/>
    </source>
</evidence>